<evidence type="ECO:0000256" key="1">
    <source>
        <dbReference type="SAM" id="Phobius"/>
    </source>
</evidence>
<comment type="caution">
    <text evidence="3">The sequence shown here is derived from an EMBL/GenBank/DDBJ whole genome shotgun (WGS) entry which is preliminary data.</text>
</comment>
<accession>A0A1V1P399</accession>
<keyword evidence="1" id="KW-0812">Transmembrane</keyword>
<feature type="transmembrane region" description="Helical" evidence="1">
    <location>
        <begin position="6"/>
        <end position="29"/>
    </location>
</feature>
<keyword evidence="1" id="KW-0472">Membrane</keyword>
<name>A0A1V1P399_9BACT</name>
<dbReference type="Pfam" id="PF02470">
    <property type="entry name" value="MlaD"/>
    <property type="match status" value="1"/>
</dbReference>
<dbReference type="PANTHER" id="PTHR36698:SF2">
    <property type="entry name" value="MCE_MLAD DOMAIN-CONTAINING PROTEIN"/>
    <property type="match status" value="1"/>
</dbReference>
<feature type="non-terminal residue" evidence="3">
    <location>
        <position position="349"/>
    </location>
</feature>
<keyword evidence="1" id="KW-1133">Transmembrane helix</keyword>
<dbReference type="Proteomes" id="UP000189670">
    <property type="component" value="Unassembled WGS sequence"/>
</dbReference>
<evidence type="ECO:0000313" key="4">
    <source>
        <dbReference type="Proteomes" id="UP000189670"/>
    </source>
</evidence>
<dbReference type="InterPro" id="IPR003399">
    <property type="entry name" value="Mce/MlaD"/>
</dbReference>
<gene>
    <name evidence="3" type="ORF">OMM_09669</name>
</gene>
<dbReference type="PANTHER" id="PTHR36698">
    <property type="entry name" value="BLL5892 PROTEIN"/>
    <property type="match status" value="1"/>
</dbReference>
<evidence type="ECO:0000259" key="2">
    <source>
        <dbReference type="Pfam" id="PF02470"/>
    </source>
</evidence>
<sequence length="349" mass="39808">MSTPNYFKLGIFVVIGSCIFTVLIVIFGAGKLFQKRVIIETYFEESVQGLEVGSPIKFRGVHVGKVESISMAATAYETQTRLIMVRSSLLTEKFPFSIEEFLEGELIYEINKGLRIRLTFKGITGTAYLEMDYLPPKRHKILQIDWKPTYPYVPSTPSVITRISDAISSILLHIKKINFFEITRQFGATLNTMQKIVETAHLKNMTQEATLLLSELRETNQHLQMLLNKDALHGIIEETQEMMASARRITRQSEKPIAGLLVHLTEAAKELNQATEKIRSFSNNLPESSIQFQRTLRRLDSLLFVQQDDIEKTVDNIRLITENLKELTENAKKYPSQFIFGAPPAHSRP</sequence>
<feature type="domain" description="Mce/MlaD" evidence="2">
    <location>
        <begin position="39"/>
        <end position="132"/>
    </location>
</feature>
<dbReference type="EMBL" id="ATBP01000664">
    <property type="protein sequence ID" value="ETR69362.1"/>
    <property type="molecule type" value="Genomic_DNA"/>
</dbReference>
<protein>
    <submittedName>
        <fullName evidence="3">ABC transport system substrate-binding protein</fullName>
    </submittedName>
</protein>
<organism evidence="3 4">
    <name type="scientific">Candidatus Magnetoglobus multicellularis str. Araruama</name>
    <dbReference type="NCBI Taxonomy" id="890399"/>
    <lineage>
        <taxon>Bacteria</taxon>
        <taxon>Pseudomonadati</taxon>
        <taxon>Thermodesulfobacteriota</taxon>
        <taxon>Desulfobacteria</taxon>
        <taxon>Desulfobacterales</taxon>
        <taxon>Desulfobacteraceae</taxon>
        <taxon>Candidatus Magnetoglobus</taxon>
    </lineage>
</organism>
<reference evidence="4" key="1">
    <citation type="submission" date="2012-11" db="EMBL/GenBank/DDBJ databases">
        <authorList>
            <person name="Lucero-Rivera Y.E."/>
            <person name="Tovar-Ramirez D."/>
        </authorList>
    </citation>
    <scope>NUCLEOTIDE SEQUENCE [LARGE SCALE GENOMIC DNA]</scope>
    <source>
        <strain evidence="4">Araruama</strain>
    </source>
</reference>
<evidence type="ECO:0000313" key="3">
    <source>
        <dbReference type="EMBL" id="ETR69362.1"/>
    </source>
</evidence>
<dbReference type="AlphaFoldDB" id="A0A1V1P399"/>
<proteinExistence type="predicted"/>